<sequence length="253" mass="29245">MIRRVILTIFLALVALCSEIELSAADDCRGCVQLNSLTFDKVIEKFKVSFVKFDVAFPYGDKHEEFIKVAQDTAENSDLLVAEVGVKDFGNKDNAEIAKRFDINKDDYPTLLLFVKGKTEPFKFTPETDADFTADNMKRFIRKKSGTYLGLPGCIERLDRLAEEFKQAISEKDRQEILNKARQYEETSPEKHRPAIKVYVKTMERILERGDVFVQTEQTRIEGILKSKLSEEKKRTMEEKRNILQSFTHKDEL</sequence>
<keyword evidence="2" id="KW-1185">Reference proteome</keyword>
<proteinExistence type="predicted"/>
<evidence type="ECO:0000313" key="1">
    <source>
        <dbReference type="EMBL" id="KAJ8678502.1"/>
    </source>
</evidence>
<evidence type="ECO:0000313" key="2">
    <source>
        <dbReference type="Proteomes" id="UP001239111"/>
    </source>
</evidence>
<comment type="caution">
    <text evidence="1">The sequence shown here is derived from an EMBL/GenBank/DDBJ whole genome shotgun (WGS) entry which is preliminary data.</text>
</comment>
<protein>
    <submittedName>
        <fullName evidence="1">Uncharacterized protein</fullName>
    </submittedName>
</protein>
<organism evidence="1 2">
    <name type="scientific">Eretmocerus hayati</name>
    <dbReference type="NCBI Taxonomy" id="131215"/>
    <lineage>
        <taxon>Eukaryota</taxon>
        <taxon>Metazoa</taxon>
        <taxon>Ecdysozoa</taxon>
        <taxon>Arthropoda</taxon>
        <taxon>Hexapoda</taxon>
        <taxon>Insecta</taxon>
        <taxon>Pterygota</taxon>
        <taxon>Neoptera</taxon>
        <taxon>Endopterygota</taxon>
        <taxon>Hymenoptera</taxon>
        <taxon>Apocrita</taxon>
        <taxon>Proctotrupomorpha</taxon>
        <taxon>Chalcidoidea</taxon>
        <taxon>Aphelinidae</taxon>
        <taxon>Aphelininae</taxon>
        <taxon>Eretmocerus</taxon>
    </lineage>
</organism>
<dbReference type="EMBL" id="CM056742">
    <property type="protein sequence ID" value="KAJ8678502.1"/>
    <property type="molecule type" value="Genomic_DNA"/>
</dbReference>
<accession>A0ACC2P528</accession>
<gene>
    <name evidence="1" type="ORF">QAD02_014289</name>
</gene>
<reference evidence="1" key="1">
    <citation type="submission" date="2023-04" db="EMBL/GenBank/DDBJ databases">
        <title>A chromosome-level genome assembly of the parasitoid wasp Eretmocerus hayati.</title>
        <authorList>
            <person name="Zhong Y."/>
            <person name="Liu S."/>
            <person name="Liu Y."/>
        </authorList>
    </citation>
    <scope>NUCLEOTIDE SEQUENCE</scope>
    <source>
        <strain evidence="1">ZJU_SS_LIU_2023</strain>
    </source>
</reference>
<name>A0ACC2P528_9HYME</name>
<dbReference type="Proteomes" id="UP001239111">
    <property type="component" value="Chromosome 2"/>
</dbReference>